<name>A0ABT6EYV3_9SYNE</name>
<protein>
    <recommendedName>
        <fullName evidence="3">Replication restart DNA helicase PriA</fullName>
    </recommendedName>
</protein>
<gene>
    <name evidence="1" type="ORF">L3556_05595</name>
</gene>
<evidence type="ECO:0000313" key="2">
    <source>
        <dbReference type="Proteomes" id="UP001154265"/>
    </source>
</evidence>
<evidence type="ECO:0000313" key="1">
    <source>
        <dbReference type="EMBL" id="MDG2990408.1"/>
    </source>
</evidence>
<dbReference type="Proteomes" id="UP001154265">
    <property type="component" value="Unassembled WGS sequence"/>
</dbReference>
<proteinExistence type="predicted"/>
<reference evidence="1" key="2">
    <citation type="submission" date="2022-01" db="EMBL/GenBank/DDBJ databases">
        <authorList>
            <person name="Zivanovic Y."/>
            <person name="Moreira D."/>
            <person name="Lopez-Garcia P."/>
        </authorList>
    </citation>
    <scope>NUCLEOTIDE SEQUENCE</scope>
    <source>
        <strain evidence="1">G9</strain>
    </source>
</reference>
<dbReference type="EMBL" id="JAKKUT010000002">
    <property type="protein sequence ID" value="MDG2990408.1"/>
    <property type="molecule type" value="Genomic_DNA"/>
</dbReference>
<accession>A0ABT6EYV3</accession>
<reference evidence="1" key="1">
    <citation type="journal article" date="2022" name="Genome Biol. Evol.">
        <title>A New Gene Family Diagnostic for Intracellular Biomineralization of Amorphous Ca Carbonates by Cyanobacteria.</title>
        <authorList>
            <person name="Benzerara K."/>
            <person name="Duprat E."/>
            <person name="Bitard-Feildel T."/>
            <person name="Caumes G."/>
            <person name="Cassier-Chauvat C."/>
            <person name="Chauvat F."/>
            <person name="Dezi M."/>
            <person name="Diop S.I."/>
            <person name="Gaschignard G."/>
            <person name="Gorgen S."/>
            <person name="Gugger M."/>
            <person name="Lopez-Garcia P."/>
            <person name="Millet M."/>
            <person name="Skouri-Panet F."/>
            <person name="Moreira D."/>
            <person name="Callebaut I."/>
        </authorList>
    </citation>
    <scope>NUCLEOTIDE SEQUENCE</scope>
    <source>
        <strain evidence="1">G9</strain>
    </source>
</reference>
<organism evidence="1 2">
    <name type="scientific">Candidatus Synechococcus calcipolaris G9</name>
    <dbReference type="NCBI Taxonomy" id="1497997"/>
    <lineage>
        <taxon>Bacteria</taxon>
        <taxon>Bacillati</taxon>
        <taxon>Cyanobacteriota</taxon>
        <taxon>Cyanophyceae</taxon>
        <taxon>Synechococcales</taxon>
        <taxon>Synechococcaceae</taxon>
        <taxon>Synechococcus</taxon>
    </lineage>
</organism>
<evidence type="ECO:0008006" key="3">
    <source>
        <dbReference type="Google" id="ProtNLM"/>
    </source>
</evidence>
<keyword evidence="2" id="KW-1185">Reference proteome</keyword>
<sequence>MTTLQTIHCPNCGSYAERHQINDISRTQCPRCDYLMVMCNRTGRVIEAHAPGLDSSIRLTEPVTRHRRSPLQPASALA</sequence>
<comment type="caution">
    <text evidence="1">The sequence shown here is derived from an EMBL/GenBank/DDBJ whole genome shotgun (WGS) entry which is preliminary data.</text>
</comment>
<dbReference type="RefSeq" id="WP_277866319.1">
    <property type="nucleotide sequence ID" value="NZ_JAKKUT010000002.1"/>
</dbReference>